<reference evidence="1 2" key="1">
    <citation type="journal article" date="2024" name="Plant Biotechnol. J.">
        <title>Dendrobium thyrsiflorum genome and its molecular insights into genes involved in important horticultural traits.</title>
        <authorList>
            <person name="Chen B."/>
            <person name="Wang J.Y."/>
            <person name="Zheng P.J."/>
            <person name="Li K.L."/>
            <person name="Liang Y.M."/>
            <person name="Chen X.F."/>
            <person name="Zhang C."/>
            <person name="Zhao X."/>
            <person name="He X."/>
            <person name="Zhang G.Q."/>
            <person name="Liu Z.J."/>
            <person name="Xu Q."/>
        </authorList>
    </citation>
    <scope>NUCLEOTIDE SEQUENCE [LARGE SCALE GENOMIC DNA]</scope>
    <source>
        <strain evidence="1">GZMU011</strain>
    </source>
</reference>
<gene>
    <name evidence="1" type="ORF">M5K25_002804</name>
</gene>
<dbReference type="AlphaFoldDB" id="A0ABD0VNA4"/>
<dbReference type="Proteomes" id="UP001552299">
    <property type="component" value="Unassembled WGS sequence"/>
</dbReference>
<evidence type="ECO:0000313" key="1">
    <source>
        <dbReference type="EMBL" id="KAL0926565.1"/>
    </source>
</evidence>
<protein>
    <submittedName>
        <fullName evidence="1">Uncharacterized protein</fullName>
    </submittedName>
</protein>
<accession>A0ABD0VNA4</accession>
<keyword evidence="2" id="KW-1185">Reference proteome</keyword>
<name>A0ABD0VNA4_DENTH</name>
<sequence length="91" mass="10291">MNKKVRSIHGRINRFILTSLGALRSTGTYYVRCMSFITDILEYEGGDELQGYSLDNAQLISSRHEELRELIAASVAREALQKEQERGGLSQ</sequence>
<comment type="caution">
    <text evidence="1">The sequence shown here is derived from an EMBL/GenBank/DDBJ whole genome shotgun (WGS) entry which is preliminary data.</text>
</comment>
<organism evidence="1 2">
    <name type="scientific">Dendrobium thyrsiflorum</name>
    <name type="common">Pinecone-like raceme dendrobium</name>
    <name type="synonym">Orchid</name>
    <dbReference type="NCBI Taxonomy" id="117978"/>
    <lineage>
        <taxon>Eukaryota</taxon>
        <taxon>Viridiplantae</taxon>
        <taxon>Streptophyta</taxon>
        <taxon>Embryophyta</taxon>
        <taxon>Tracheophyta</taxon>
        <taxon>Spermatophyta</taxon>
        <taxon>Magnoliopsida</taxon>
        <taxon>Liliopsida</taxon>
        <taxon>Asparagales</taxon>
        <taxon>Orchidaceae</taxon>
        <taxon>Epidendroideae</taxon>
        <taxon>Malaxideae</taxon>
        <taxon>Dendrobiinae</taxon>
        <taxon>Dendrobium</taxon>
    </lineage>
</organism>
<evidence type="ECO:0000313" key="2">
    <source>
        <dbReference type="Proteomes" id="UP001552299"/>
    </source>
</evidence>
<proteinExistence type="predicted"/>
<dbReference type="EMBL" id="JANQDX010000003">
    <property type="protein sequence ID" value="KAL0926565.1"/>
    <property type="molecule type" value="Genomic_DNA"/>
</dbReference>